<feature type="domain" description="Acyl-CoA dehydrogenase/oxidase C-terminal" evidence="6">
    <location>
        <begin position="231"/>
        <end position="378"/>
    </location>
</feature>
<dbReference type="Gene3D" id="1.10.540.10">
    <property type="entry name" value="Acyl-CoA dehydrogenase/oxidase, N-terminal domain"/>
    <property type="match status" value="1"/>
</dbReference>
<protein>
    <submittedName>
        <fullName evidence="9">Unannotated protein</fullName>
    </submittedName>
</protein>
<feature type="domain" description="Acyl-CoA oxidase/dehydrogenase middle" evidence="7">
    <location>
        <begin position="124"/>
        <end position="218"/>
    </location>
</feature>
<dbReference type="GO" id="GO:0003995">
    <property type="term" value="F:acyl-CoA dehydrogenase activity"/>
    <property type="evidence" value="ECO:0007669"/>
    <property type="project" value="InterPro"/>
</dbReference>
<dbReference type="SUPFAM" id="SSF56645">
    <property type="entry name" value="Acyl-CoA dehydrogenase NM domain-like"/>
    <property type="match status" value="1"/>
</dbReference>
<dbReference type="PANTHER" id="PTHR43884">
    <property type="entry name" value="ACYL-COA DEHYDROGENASE"/>
    <property type="match status" value="1"/>
</dbReference>
<evidence type="ECO:0000256" key="5">
    <source>
        <dbReference type="ARBA" id="ARBA00023002"/>
    </source>
</evidence>
<dbReference type="InterPro" id="IPR009100">
    <property type="entry name" value="AcylCoA_DH/oxidase_NM_dom_sf"/>
</dbReference>
<dbReference type="InterPro" id="IPR036250">
    <property type="entry name" value="AcylCo_DH-like_C"/>
</dbReference>
<dbReference type="PIRSF" id="PIRSF016578">
    <property type="entry name" value="HsaA"/>
    <property type="match status" value="1"/>
</dbReference>
<dbReference type="Gene3D" id="1.20.140.10">
    <property type="entry name" value="Butyryl-CoA Dehydrogenase, subunit A, domain 3"/>
    <property type="match status" value="1"/>
</dbReference>
<evidence type="ECO:0000259" key="7">
    <source>
        <dbReference type="Pfam" id="PF02770"/>
    </source>
</evidence>
<sequence>MTPTPYLTDVHVQARDAARLFADKVVAPQADATEENEHIPRELFKAMGNAGYLAIRVPEADGGSGCDLLTECLVVEEISRACCGVASSMFPMLLVSSVLSRFGTPAQKERYLSGIACGEIVCSIAISEPGAGSDAAAITTTAKRQGDSYVINGSKTYITNGPDADFVMVLAYTDRSARGKGLSLFLIDKGTAGFGVARKLNKAGNKSSKICELFFQDCVVSASALLGGVEGGFRNLLAAVTNSRVTFAARSLGVAQAALDASLAYADLRSAFGRKISQFQAIHFKLADMSTQLEAARLMTHQAAWMAGQGMSIVKYAAMAKLFASERAVEITSEAVQIHGGYGYMMDAPIQRYWRDARALTIAEGTSEIQRQTIAKQLGIQV</sequence>
<dbReference type="PANTHER" id="PTHR43884:SF12">
    <property type="entry name" value="ISOVALERYL-COA DEHYDROGENASE, MITOCHONDRIAL-RELATED"/>
    <property type="match status" value="1"/>
</dbReference>
<comment type="similarity">
    <text evidence="2">Belongs to the acyl-CoA dehydrogenase family.</text>
</comment>
<dbReference type="Pfam" id="PF02770">
    <property type="entry name" value="Acyl-CoA_dh_M"/>
    <property type="match status" value="1"/>
</dbReference>
<keyword evidence="3" id="KW-0285">Flavoprotein</keyword>
<dbReference type="PROSITE" id="PS00073">
    <property type="entry name" value="ACYL_COA_DH_2"/>
    <property type="match status" value="1"/>
</dbReference>
<dbReference type="InterPro" id="IPR013786">
    <property type="entry name" value="AcylCoA_DH/ox_N"/>
</dbReference>
<accession>A0A6J6WJB7</accession>
<dbReference type="InterPro" id="IPR009075">
    <property type="entry name" value="AcylCo_DH/oxidase_C"/>
</dbReference>
<evidence type="ECO:0000256" key="3">
    <source>
        <dbReference type="ARBA" id="ARBA00022630"/>
    </source>
</evidence>
<dbReference type="AlphaFoldDB" id="A0A6J6WJB7"/>
<evidence type="ECO:0000259" key="8">
    <source>
        <dbReference type="Pfam" id="PF02771"/>
    </source>
</evidence>
<dbReference type="InterPro" id="IPR046373">
    <property type="entry name" value="Acyl-CoA_Oxase/DH_mid-dom_sf"/>
</dbReference>
<keyword evidence="4" id="KW-0274">FAD</keyword>
<keyword evidence="5" id="KW-0560">Oxidoreductase</keyword>
<dbReference type="FunFam" id="1.20.140.10:FF:000004">
    <property type="entry name" value="Acyl-CoA dehydrogenase FadE25"/>
    <property type="match status" value="1"/>
</dbReference>
<dbReference type="InterPro" id="IPR006091">
    <property type="entry name" value="Acyl-CoA_Oxase/DH_mid-dom"/>
</dbReference>
<proteinExistence type="inferred from homology"/>
<dbReference type="PROSITE" id="PS00072">
    <property type="entry name" value="ACYL_COA_DH_1"/>
    <property type="match status" value="1"/>
</dbReference>
<name>A0A6J6WJB7_9ZZZZ</name>
<dbReference type="Gene3D" id="2.40.110.10">
    <property type="entry name" value="Butyryl-CoA Dehydrogenase, subunit A, domain 2"/>
    <property type="match status" value="1"/>
</dbReference>
<evidence type="ECO:0000256" key="4">
    <source>
        <dbReference type="ARBA" id="ARBA00022827"/>
    </source>
</evidence>
<evidence type="ECO:0000256" key="2">
    <source>
        <dbReference type="ARBA" id="ARBA00009347"/>
    </source>
</evidence>
<feature type="domain" description="Acyl-CoA dehydrogenase/oxidase N-terminal" evidence="8">
    <location>
        <begin position="9"/>
        <end position="119"/>
    </location>
</feature>
<dbReference type="EMBL" id="CAFAAI010000002">
    <property type="protein sequence ID" value="CAB4785251.1"/>
    <property type="molecule type" value="Genomic_DNA"/>
</dbReference>
<gene>
    <name evidence="9" type="ORF">UFOPK2992_00026</name>
</gene>
<dbReference type="Pfam" id="PF00441">
    <property type="entry name" value="Acyl-CoA_dh_1"/>
    <property type="match status" value="1"/>
</dbReference>
<dbReference type="SUPFAM" id="SSF47203">
    <property type="entry name" value="Acyl-CoA dehydrogenase C-terminal domain-like"/>
    <property type="match status" value="1"/>
</dbReference>
<evidence type="ECO:0000313" key="9">
    <source>
        <dbReference type="EMBL" id="CAB4785251.1"/>
    </source>
</evidence>
<dbReference type="InterPro" id="IPR006089">
    <property type="entry name" value="Acyl-CoA_DH_CS"/>
</dbReference>
<reference evidence="9" key="1">
    <citation type="submission" date="2020-05" db="EMBL/GenBank/DDBJ databases">
        <authorList>
            <person name="Chiriac C."/>
            <person name="Salcher M."/>
            <person name="Ghai R."/>
            <person name="Kavagutti S V."/>
        </authorList>
    </citation>
    <scope>NUCLEOTIDE SEQUENCE</scope>
</reference>
<organism evidence="9">
    <name type="scientific">freshwater metagenome</name>
    <dbReference type="NCBI Taxonomy" id="449393"/>
    <lineage>
        <taxon>unclassified sequences</taxon>
        <taxon>metagenomes</taxon>
        <taxon>ecological metagenomes</taxon>
    </lineage>
</organism>
<evidence type="ECO:0000256" key="1">
    <source>
        <dbReference type="ARBA" id="ARBA00001974"/>
    </source>
</evidence>
<dbReference type="InterPro" id="IPR037069">
    <property type="entry name" value="AcylCoA_DH/ox_N_sf"/>
</dbReference>
<dbReference type="GO" id="GO:0050660">
    <property type="term" value="F:flavin adenine dinucleotide binding"/>
    <property type="evidence" value="ECO:0007669"/>
    <property type="project" value="InterPro"/>
</dbReference>
<dbReference type="Pfam" id="PF02771">
    <property type="entry name" value="Acyl-CoA_dh_N"/>
    <property type="match status" value="1"/>
</dbReference>
<comment type="cofactor">
    <cofactor evidence="1">
        <name>FAD</name>
        <dbReference type="ChEBI" id="CHEBI:57692"/>
    </cofactor>
</comment>
<evidence type="ECO:0000259" key="6">
    <source>
        <dbReference type="Pfam" id="PF00441"/>
    </source>
</evidence>
<dbReference type="FunFam" id="2.40.110.10:FF:000002">
    <property type="entry name" value="Acyl-CoA dehydrogenase fadE12"/>
    <property type="match status" value="1"/>
</dbReference>